<gene>
    <name evidence="2" type="ORF">CKO40_14125</name>
</gene>
<keyword evidence="1" id="KW-1133">Transmembrane helix</keyword>
<proteinExistence type="predicted"/>
<feature type="transmembrane region" description="Helical" evidence="1">
    <location>
        <begin position="105"/>
        <end position="126"/>
    </location>
</feature>
<sequence>MTALFADPRRALPRVIWTGIGLNMLFVIPLFFFPTTLFALLGIPLTDTILARASGMLLFIISVFYIPAAWNPERYRANAWFHCVPSRLCGATFFTVMVLRFGAPIGYLSIAIVDAVFLVLVLILLLRITASERAAGKPIGLY</sequence>
<keyword evidence="1" id="KW-0812">Transmembrane</keyword>
<keyword evidence="3" id="KW-1185">Reference proteome</keyword>
<dbReference type="EMBL" id="NRSJ01000026">
    <property type="protein sequence ID" value="MBK1705661.1"/>
    <property type="molecule type" value="Genomic_DNA"/>
</dbReference>
<keyword evidence="1" id="KW-0472">Membrane</keyword>
<evidence type="ECO:0000313" key="3">
    <source>
        <dbReference type="Proteomes" id="UP001296776"/>
    </source>
</evidence>
<dbReference type="RefSeq" id="WP_200346881.1">
    <property type="nucleotide sequence ID" value="NZ_NRSJ01000026.1"/>
</dbReference>
<feature type="transmembrane region" description="Helical" evidence="1">
    <location>
        <begin position="49"/>
        <end position="67"/>
    </location>
</feature>
<evidence type="ECO:0000313" key="2">
    <source>
        <dbReference type="EMBL" id="MBK1705661.1"/>
    </source>
</evidence>
<organism evidence="2 3">
    <name type="scientific">Halochromatium glycolicum</name>
    <dbReference type="NCBI Taxonomy" id="85075"/>
    <lineage>
        <taxon>Bacteria</taxon>
        <taxon>Pseudomonadati</taxon>
        <taxon>Pseudomonadota</taxon>
        <taxon>Gammaproteobacteria</taxon>
        <taxon>Chromatiales</taxon>
        <taxon>Chromatiaceae</taxon>
        <taxon>Halochromatium</taxon>
    </lineage>
</organism>
<reference evidence="2" key="2">
    <citation type="journal article" date="2020" name="Microorganisms">
        <title>Osmotic Adaptation and Compatible Solute Biosynthesis of Phototrophic Bacteria as Revealed from Genome Analyses.</title>
        <authorList>
            <person name="Imhoff J.F."/>
            <person name="Rahn T."/>
            <person name="Kunzel S."/>
            <person name="Keller A."/>
            <person name="Neulinger S.C."/>
        </authorList>
    </citation>
    <scope>NUCLEOTIDE SEQUENCE</scope>
    <source>
        <strain evidence="2">DSM 11080</strain>
    </source>
</reference>
<evidence type="ECO:0000256" key="1">
    <source>
        <dbReference type="SAM" id="Phobius"/>
    </source>
</evidence>
<dbReference type="AlphaFoldDB" id="A0AAJ0U5J6"/>
<reference evidence="2" key="1">
    <citation type="submission" date="2017-08" db="EMBL/GenBank/DDBJ databases">
        <authorList>
            <person name="Imhoff J.F."/>
            <person name="Rahn T."/>
            <person name="Kuenzel S."/>
            <person name="Neulinger S.C."/>
        </authorList>
    </citation>
    <scope>NUCLEOTIDE SEQUENCE</scope>
    <source>
        <strain evidence="2">DSM 11080</strain>
    </source>
</reference>
<feature type="transmembrane region" description="Helical" evidence="1">
    <location>
        <begin position="20"/>
        <end position="43"/>
    </location>
</feature>
<name>A0AAJ0U5J6_9GAMM</name>
<protein>
    <submittedName>
        <fullName evidence="2">Uncharacterized protein</fullName>
    </submittedName>
</protein>
<dbReference type="Proteomes" id="UP001296776">
    <property type="component" value="Unassembled WGS sequence"/>
</dbReference>
<accession>A0AAJ0U5J6</accession>
<comment type="caution">
    <text evidence="2">The sequence shown here is derived from an EMBL/GenBank/DDBJ whole genome shotgun (WGS) entry which is preliminary data.</text>
</comment>
<feature type="transmembrane region" description="Helical" evidence="1">
    <location>
        <begin position="79"/>
        <end position="99"/>
    </location>
</feature>